<dbReference type="Proteomes" id="UP001254257">
    <property type="component" value="Unassembled WGS sequence"/>
</dbReference>
<name>A0ABU3SF20_9HYPH</name>
<proteinExistence type="predicted"/>
<evidence type="ECO:0000313" key="3">
    <source>
        <dbReference type="EMBL" id="MDU0343383.1"/>
    </source>
</evidence>
<dbReference type="EMBL" id="JAWDID010000067">
    <property type="protein sequence ID" value="MDU0343383.1"/>
    <property type="molecule type" value="Genomic_DNA"/>
</dbReference>
<keyword evidence="4" id="KW-1185">Reference proteome</keyword>
<feature type="signal peptide" evidence="2">
    <location>
        <begin position="1"/>
        <end position="24"/>
    </location>
</feature>
<comment type="caution">
    <text evidence="3">The sequence shown here is derived from an EMBL/GenBank/DDBJ whole genome shotgun (WGS) entry which is preliminary data.</text>
</comment>
<reference evidence="3 4" key="1">
    <citation type="submission" date="2023-09" db="EMBL/GenBank/DDBJ databases">
        <title>Whole genome shotgun sequencing (WGS) of Bosea sp. ZW T0_25, isolated from stored onions (Allium cepa).</title>
        <authorList>
            <person name="Stoll D.A."/>
            <person name="Huch M."/>
        </authorList>
    </citation>
    <scope>NUCLEOTIDE SEQUENCE [LARGE SCALE GENOMIC DNA]</scope>
    <source>
        <strain evidence="3 4">ZW T0_25</strain>
    </source>
</reference>
<sequence>MKGIGLVATALLLGACAAMPPSTAEEGITEASIIAAVQCEMRRAKFGKRLPADALSKYAFAVELDLKLVTDTAAGAAAVLVLPQTPETVSVGGGLLFSGRSTRQGVMSVQVDPRRLENRPCSVEVVGLLSNPGALGIENWVVATFGGFGDDKSAVVASGTYEVEFVLTRAINGSIGVVAYRVTSAGATANASRISTHRLKLAVTLRSEPAGPLEVSIVNFEREKPPERAVSQARGREPPVWQQRSSGGFAPQVTDRLNDLLLRDRPVTIQTR</sequence>
<dbReference type="PROSITE" id="PS51257">
    <property type="entry name" value="PROKAR_LIPOPROTEIN"/>
    <property type="match status" value="1"/>
</dbReference>
<feature type="region of interest" description="Disordered" evidence="1">
    <location>
        <begin position="227"/>
        <end position="248"/>
    </location>
</feature>
<gene>
    <name evidence="3" type="ORF">RKE40_26135</name>
</gene>
<organism evidence="3 4">
    <name type="scientific">Bosea rubneri</name>
    <dbReference type="NCBI Taxonomy" id="3075434"/>
    <lineage>
        <taxon>Bacteria</taxon>
        <taxon>Pseudomonadati</taxon>
        <taxon>Pseudomonadota</taxon>
        <taxon>Alphaproteobacteria</taxon>
        <taxon>Hyphomicrobiales</taxon>
        <taxon>Boseaceae</taxon>
        <taxon>Bosea</taxon>
    </lineage>
</organism>
<dbReference type="RefSeq" id="WP_316021102.1">
    <property type="nucleotide sequence ID" value="NZ_JAWDID010000067.1"/>
</dbReference>
<evidence type="ECO:0008006" key="5">
    <source>
        <dbReference type="Google" id="ProtNLM"/>
    </source>
</evidence>
<keyword evidence="2" id="KW-0732">Signal</keyword>
<evidence type="ECO:0000313" key="4">
    <source>
        <dbReference type="Proteomes" id="UP001254257"/>
    </source>
</evidence>
<protein>
    <recommendedName>
        <fullName evidence="5">Lipoprotein</fullName>
    </recommendedName>
</protein>
<feature type="chain" id="PRO_5045882789" description="Lipoprotein" evidence="2">
    <location>
        <begin position="25"/>
        <end position="272"/>
    </location>
</feature>
<evidence type="ECO:0000256" key="1">
    <source>
        <dbReference type="SAM" id="MobiDB-lite"/>
    </source>
</evidence>
<accession>A0ABU3SF20</accession>
<evidence type="ECO:0000256" key="2">
    <source>
        <dbReference type="SAM" id="SignalP"/>
    </source>
</evidence>